<dbReference type="EMBL" id="CABHNT010000023">
    <property type="protein sequence ID" value="VUX32424.1"/>
    <property type="molecule type" value="Genomic_DNA"/>
</dbReference>
<keyword evidence="2" id="KW-1133">Transmembrane helix</keyword>
<feature type="compositionally biased region" description="Acidic residues" evidence="1">
    <location>
        <begin position="1091"/>
        <end position="1100"/>
    </location>
</feature>
<dbReference type="AlphaFoldDB" id="A0A564VII0"/>
<keyword evidence="2" id="KW-0812">Transmembrane</keyword>
<dbReference type="InterPro" id="IPR027417">
    <property type="entry name" value="P-loop_NTPase"/>
</dbReference>
<protein>
    <submittedName>
        <fullName evidence="3">FtsK/SpoIIIE family protein</fullName>
    </submittedName>
</protein>
<dbReference type="Gene3D" id="3.40.50.300">
    <property type="entry name" value="P-loop containing nucleotide triphosphate hydrolases"/>
    <property type="match status" value="1"/>
</dbReference>
<reference evidence="3 4" key="1">
    <citation type="submission" date="2019-07" db="EMBL/GenBank/DDBJ databases">
        <authorList>
            <person name="Hibberd C M."/>
            <person name="Gehrig L. J."/>
            <person name="Chang H.-W."/>
            <person name="Venkatesh S."/>
        </authorList>
    </citation>
    <scope>NUCLEOTIDE SEQUENCE [LARGE SCALE GENOMIC DNA]</scope>
    <source>
        <strain evidence="3">Bifidobacterium_longum_subsp_infantis_JG_Bg463</strain>
    </source>
</reference>
<dbReference type="SUPFAM" id="SSF52540">
    <property type="entry name" value="P-loop containing nucleoside triphosphate hydrolases"/>
    <property type="match status" value="1"/>
</dbReference>
<sequence length="1100" mass="120584">MAYRRSSRKGGTGRRGVEPAGVQAQTLRIPILILALVLAVLRLPGMTVWCLGWLAVRCMARRPDLSGKGLDGRPAPADDGERRSEASWRRASRWLDGGLSPLYADMMPALAIACLDYGWLSSADGSWRPVMAGVDAVFCWLTVMGVNQQRRDMTCTVRGLDSNMRRMRVRWARRRLPWILAGLGAGLVAGLLQAAWTGLFWPAPMLMALGAATPMWPAWKANRKRFHADYESRLMVGRWIGSLAKPPMDSLPGLVSDTRVAADGSRVFTMTVANAAQWAGDSMAKTFTPVTQNDGMLVGFAFLGQDRTRVRVAVCPVQPPDPGDLLADDVMLEARLTVDETRMGGMYGAFPGRIVHLRTVALRDGRPAVRSFDVDGSNADWDMIGRDWLKGATPGTFGDWMNREGILVTADPGGTHGWVSLDADWDSYEWDVETMRPLMSDALTRGHDDPSRYMRLIGEDKRLKTILSGGLETSKLPAPDTIFHDNTETIDDPAGWRITSYAMAIGRAYTAGDYMRPVLRGAFAESPVADFLPWLEGDRPRSRLLQFVHAPRCDGNRSLPDMLRDLAGDSPARRLMARVIVSYACSRVLKTPPTVGAATQLGVGRNTVWRIPIRLEGGLTASDLRRVQERLKSVMGADETLWEWRDQGHAIVWAGGRMSMDARDWRRRSDLDRMIRLRLDEAWAASRAVGADGRPVTTLDVRDGGGRLVRASFTLPAGLGVEGALTRLDAFRATSGFMYARRVNGDAPLTLLLSRSDPLPERVMADWRLMGADPSSTVLPFAVGDDGRTVLFDPHDTAHLLVTGQTMSGKTSAAVTLVNAALLHGWQAFVGDPVKSGNDFAPVKGKLSGFAAGLADCAAMLDWIDREGRRRLALQKEHGVENIDMLPAGIRPPRIIVFLDEFVSLLELSRGVKRNPTGDPDVDNMIMMDAWRDRLKRRIGASVSHILTQHRSQGITMILGSQMMKAESMDALPDAGLAKSQMGRLFVGAGDVKGNVSARNEREGGRLIRQAMDSGGMPKGRGLYERMGRGLQMVQCWWCGPTPDVAAHMRGVPDVTPVDWSDLLPARPKQVGVVDQSSDADGDTTVNVAADPDDDDWVLD</sequence>
<evidence type="ECO:0000313" key="4">
    <source>
        <dbReference type="Proteomes" id="UP000345266"/>
    </source>
</evidence>
<accession>A0A564VII0</accession>
<dbReference type="Proteomes" id="UP000345266">
    <property type="component" value="Unassembled WGS sequence"/>
</dbReference>
<evidence type="ECO:0000313" key="3">
    <source>
        <dbReference type="EMBL" id="VUX32424.1"/>
    </source>
</evidence>
<proteinExistence type="predicted"/>
<keyword evidence="2" id="KW-0472">Membrane</keyword>
<evidence type="ECO:0000256" key="2">
    <source>
        <dbReference type="SAM" id="Phobius"/>
    </source>
</evidence>
<organism evidence="3 4">
    <name type="scientific">Bifidobacterium longum subsp. infantis</name>
    <dbReference type="NCBI Taxonomy" id="1682"/>
    <lineage>
        <taxon>Bacteria</taxon>
        <taxon>Bacillati</taxon>
        <taxon>Actinomycetota</taxon>
        <taxon>Actinomycetes</taxon>
        <taxon>Bifidobacteriales</taxon>
        <taxon>Bifidobacteriaceae</taxon>
        <taxon>Bifidobacterium</taxon>
    </lineage>
</organism>
<feature type="transmembrane region" description="Helical" evidence="2">
    <location>
        <begin position="31"/>
        <end position="56"/>
    </location>
</feature>
<feature type="transmembrane region" description="Helical" evidence="2">
    <location>
        <begin position="176"/>
        <end position="195"/>
    </location>
</feature>
<evidence type="ECO:0000256" key="1">
    <source>
        <dbReference type="SAM" id="MobiDB-lite"/>
    </source>
</evidence>
<gene>
    <name evidence="3" type="ORF">BLJG463_00007</name>
</gene>
<feature type="region of interest" description="Disordered" evidence="1">
    <location>
        <begin position="1071"/>
        <end position="1100"/>
    </location>
</feature>
<dbReference type="RefSeq" id="WP_144098961.1">
    <property type="nucleotide sequence ID" value="NZ_CABHND010000011.1"/>
</dbReference>
<name>A0A564VII0_BIFLI</name>